<dbReference type="OrthoDB" id="9792989at2"/>
<keyword evidence="2" id="KW-1185">Reference proteome</keyword>
<dbReference type="Proteomes" id="UP000247978">
    <property type="component" value="Unassembled WGS sequence"/>
</dbReference>
<dbReference type="EMBL" id="QJJQ01000026">
    <property type="protein sequence ID" value="PXW80483.1"/>
    <property type="molecule type" value="Genomic_DNA"/>
</dbReference>
<dbReference type="CDD" id="cd02440">
    <property type="entry name" value="AdoMet_MTases"/>
    <property type="match status" value="1"/>
</dbReference>
<keyword evidence="1" id="KW-0489">Methyltransferase</keyword>
<dbReference type="Gene3D" id="3.40.50.150">
    <property type="entry name" value="Vaccinia Virus protein VP39"/>
    <property type="match status" value="1"/>
</dbReference>
<accession>A0A2V3VFE6</accession>
<dbReference type="PANTHER" id="PTHR35276:SF1">
    <property type="entry name" value="TRNA (MNM(5)S(2)U34)-METHYLTRANSFERASE, CHLOROPLASTIC"/>
    <property type="match status" value="1"/>
</dbReference>
<dbReference type="GO" id="GO:0008168">
    <property type="term" value="F:methyltransferase activity"/>
    <property type="evidence" value="ECO:0007669"/>
    <property type="project" value="UniProtKB-KW"/>
</dbReference>
<dbReference type="InterPro" id="IPR010719">
    <property type="entry name" value="MnmM_MeTrfase"/>
</dbReference>
<dbReference type="AlphaFoldDB" id="A0A2V3VFE6"/>
<dbReference type="Pfam" id="PF06962">
    <property type="entry name" value="rRNA_methylase"/>
    <property type="match status" value="1"/>
</dbReference>
<dbReference type="InterPro" id="IPR029063">
    <property type="entry name" value="SAM-dependent_MTases_sf"/>
</dbReference>
<dbReference type="GO" id="GO:0032259">
    <property type="term" value="P:methylation"/>
    <property type="evidence" value="ECO:0007669"/>
    <property type="project" value="UniProtKB-KW"/>
</dbReference>
<evidence type="ECO:0000313" key="2">
    <source>
        <dbReference type="Proteomes" id="UP000247978"/>
    </source>
</evidence>
<keyword evidence="1" id="KW-0808">Transferase</keyword>
<comment type="caution">
    <text evidence="1">The sequence shown here is derived from an EMBL/GenBank/DDBJ whole genome shotgun (WGS) entry which is preliminary data.</text>
</comment>
<name>A0A2V3VFE6_9BACI</name>
<proteinExistence type="predicted"/>
<reference evidence="1 2" key="1">
    <citation type="submission" date="2018-05" db="EMBL/GenBank/DDBJ databases">
        <title>Genomic Encyclopedia of Type Strains, Phase IV (KMG-IV): sequencing the most valuable type-strain genomes for metagenomic binning, comparative biology and taxonomic classification.</title>
        <authorList>
            <person name="Goeker M."/>
        </authorList>
    </citation>
    <scope>NUCLEOTIDE SEQUENCE [LARGE SCALE GENOMIC DNA]</scope>
    <source>
        <strain evidence="1 2">DSM 28556</strain>
    </source>
</reference>
<gene>
    <name evidence="1" type="ORF">DFR56_1269</name>
</gene>
<dbReference type="SUPFAM" id="SSF53335">
    <property type="entry name" value="S-adenosyl-L-methionine-dependent methyltransferases"/>
    <property type="match status" value="1"/>
</dbReference>
<dbReference type="PANTHER" id="PTHR35276">
    <property type="entry name" value="S-ADENOSYL-L-METHIONINE-DEPENDENT METHYLTRANSFERASES SUPERFAMILY PROTEIN"/>
    <property type="match status" value="1"/>
</dbReference>
<sequence length="188" mass="20883">MLKGIIPYAHYLLKQTIQPGDYVVDATCGNGNDTLLLANLVGESGHVYSFDIQNQAIETTKALLKANDLHHVTYIHDSHARVDQYIPIDLHGKISGAIFNLGYLPRSDKQVITKGDSTIAAINALLTYLKKGALIVVVIYFGHEGGMDEKDAVLQYAQQLDQKLYAVLQYQFINQKNNPPFIVAIEKK</sequence>
<organism evidence="1 2">
    <name type="scientific">Pseudogracilibacillus auburnensis</name>
    <dbReference type="NCBI Taxonomy" id="1494959"/>
    <lineage>
        <taxon>Bacteria</taxon>
        <taxon>Bacillati</taxon>
        <taxon>Bacillota</taxon>
        <taxon>Bacilli</taxon>
        <taxon>Bacillales</taxon>
        <taxon>Bacillaceae</taxon>
        <taxon>Pseudogracilibacillus</taxon>
    </lineage>
</organism>
<protein>
    <submittedName>
        <fullName evidence="1">Putative rRNA methylase</fullName>
    </submittedName>
</protein>
<evidence type="ECO:0000313" key="1">
    <source>
        <dbReference type="EMBL" id="PXW80483.1"/>
    </source>
</evidence>
<dbReference type="RefSeq" id="WP_110397557.1">
    <property type="nucleotide sequence ID" value="NZ_JADIJL010000039.1"/>
</dbReference>